<dbReference type="AlphaFoldDB" id="A0A9W6MPY7"/>
<accession>A0A9W6MPY7</accession>
<keyword evidence="3" id="KW-1185">Reference proteome</keyword>
<dbReference type="EMBL" id="BSFE01000010">
    <property type="protein sequence ID" value="GLK53444.1"/>
    <property type="molecule type" value="Genomic_DNA"/>
</dbReference>
<evidence type="ECO:0008006" key="4">
    <source>
        <dbReference type="Google" id="ProtNLM"/>
    </source>
</evidence>
<gene>
    <name evidence="2" type="ORF">GCM10017621_29520</name>
</gene>
<comment type="caution">
    <text evidence="2">The sequence shown here is derived from an EMBL/GenBank/DDBJ whole genome shotgun (WGS) entry which is preliminary data.</text>
</comment>
<dbReference type="PROSITE" id="PS51257">
    <property type="entry name" value="PROKAR_LIPOPROTEIN"/>
    <property type="match status" value="1"/>
</dbReference>
<protein>
    <recommendedName>
        <fullName evidence="4">Metallo-beta-lactamase domain-containing protein</fullName>
    </recommendedName>
</protein>
<dbReference type="SUPFAM" id="SSF56281">
    <property type="entry name" value="Metallo-hydrolase/oxidoreductase"/>
    <property type="match status" value="1"/>
</dbReference>
<keyword evidence="1" id="KW-0732">Signal</keyword>
<evidence type="ECO:0000256" key="1">
    <source>
        <dbReference type="SAM" id="SignalP"/>
    </source>
</evidence>
<evidence type="ECO:0000313" key="3">
    <source>
        <dbReference type="Proteomes" id="UP001143486"/>
    </source>
</evidence>
<reference evidence="2" key="1">
    <citation type="journal article" date="2014" name="Int. J. Syst. Evol. Microbiol.">
        <title>Complete genome sequence of Corynebacterium casei LMG S-19264T (=DSM 44701T), isolated from a smear-ripened cheese.</title>
        <authorList>
            <consortium name="US DOE Joint Genome Institute (JGI-PGF)"/>
            <person name="Walter F."/>
            <person name="Albersmeier A."/>
            <person name="Kalinowski J."/>
            <person name="Ruckert C."/>
        </authorList>
    </citation>
    <scope>NUCLEOTIDE SEQUENCE</scope>
    <source>
        <strain evidence="2">VKM B-1513</strain>
    </source>
</reference>
<dbReference type="Gene3D" id="3.60.15.10">
    <property type="entry name" value="Ribonuclease Z/Hydroxyacylglutathione hydrolase-like"/>
    <property type="match status" value="1"/>
</dbReference>
<organism evidence="2 3">
    <name type="scientific">Maricaulis virginensis</name>
    <dbReference type="NCBI Taxonomy" id="144022"/>
    <lineage>
        <taxon>Bacteria</taxon>
        <taxon>Pseudomonadati</taxon>
        <taxon>Pseudomonadota</taxon>
        <taxon>Alphaproteobacteria</taxon>
        <taxon>Maricaulales</taxon>
        <taxon>Maricaulaceae</taxon>
        <taxon>Maricaulis</taxon>
    </lineage>
</organism>
<proteinExistence type="predicted"/>
<dbReference type="Proteomes" id="UP001143486">
    <property type="component" value="Unassembled WGS sequence"/>
</dbReference>
<reference evidence="2" key="2">
    <citation type="submission" date="2023-01" db="EMBL/GenBank/DDBJ databases">
        <authorList>
            <person name="Sun Q."/>
            <person name="Evtushenko L."/>
        </authorList>
    </citation>
    <scope>NUCLEOTIDE SEQUENCE</scope>
    <source>
        <strain evidence="2">VKM B-1513</strain>
    </source>
</reference>
<evidence type="ECO:0000313" key="2">
    <source>
        <dbReference type="EMBL" id="GLK53444.1"/>
    </source>
</evidence>
<feature type="signal peptide" evidence="1">
    <location>
        <begin position="1"/>
        <end position="23"/>
    </location>
</feature>
<sequence length="501" mass="53880">MKLAIMLGAGLVATACMGTAANAENHTEPADLARQALDALGVQTAIAGGDWITADIAGEAWMLEQSGTLEGGWIRLDQTAQVTADLASRHGEVSEARSVPAWNGTPYGSYTIRFADDATASARNPRAEDDATAWGPARMAQARQALRYLDVFPAALLRQALFADDLRHDGENRLAFTRSVFGIAEQVTIDIQPGSGIPTGFTVETSFPHDMFLSGWGESTVRGTWGFWWRTESGRLRPRQLEVTFNGRPWQRFELSSFSTDRPALAGTLAQPPETAPGGFAIDDFPFSRRHESPAENVRVYYGAWNVMAVALDDGVYILDAPISPGYARAVMDQVETDFPGQPVRGVITTSNAWPHMAGLAAYAERGIPVHVHPDNIDLVTAMVPALRGSDTLVPVFNGQEIGTGENRLRIRLAAGPALDRMAFVLVPGANLVWGSDAVQLDRGTQAPSPHARQYIAEFLDAVCADVQGTTQVVAMHIDPVSIDALNTGFAGDPAAQCQKD</sequence>
<name>A0A9W6MPY7_9PROT</name>
<feature type="chain" id="PRO_5040759861" description="Metallo-beta-lactamase domain-containing protein" evidence="1">
    <location>
        <begin position="24"/>
        <end position="501"/>
    </location>
</feature>
<dbReference type="InterPro" id="IPR036866">
    <property type="entry name" value="RibonucZ/Hydroxyglut_hydro"/>
</dbReference>
<dbReference type="RefSeq" id="WP_271187796.1">
    <property type="nucleotide sequence ID" value="NZ_BSFE01000010.1"/>
</dbReference>